<protein>
    <submittedName>
        <fullName evidence="2">Uncharacterized protein</fullName>
    </submittedName>
</protein>
<dbReference type="AlphaFoldDB" id="A0A6G1EYJ9"/>
<gene>
    <name evidence="2" type="ORF">E2562_024406</name>
</gene>
<accession>A0A6G1EYJ9</accession>
<dbReference type="Proteomes" id="UP000479710">
    <property type="component" value="Unassembled WGS sequence"/>
</dbReference>
<keyword evidence="3" id="KW-1185">Reference proteome</keyword>
<reference evidence="2 3" key="1">
    <citation type="submission" date="2019-11" db="EMBL/GenBank/DDBJ databases">
        <title>Whole genome sequence of Oryza granulata.</title>
        <authorList>
            <person name="Li W."/>
        </authorList>
    </citation>
    <scope>NUCLEOTIDE SEQUENCE [LARGE SCALE GENOMIC DNA]</scope>
    <source>
        <strain evidence="3">cv. Menghai</strain>
        <tissue evidence="2">Leaf</tissue>
    </source>
</reference>
<sequence length="141" mass="15099">MWHHVLDVNRPNRSVHLVDNDGLDVTKQTSSMKVPSTFVVLMSSSSPSGTSSPLAPCTFVAEPNLLEAGASNFATSASLSLPPNGALQRERQSHSAGSAPDGNEWGHTDETEGMARTHSTSSRRVAWPHIDHVRMTLATLA</sequence>
<name>A0A6G1EYJ9_9ORYZ</name>
<evidence type="ECO:0000313" key="2">
    <source>
        <dbReference type="EMBL" id="KAF0929713.1"/>
    </source>
</evidence>
<proteinExistence type="predicted"/>
<feature type="region of interest" description="Disordered" evidence="1">
    <location>
        <begin position="77"/>
        <end position="123"/>
    </location>
</feature>
<dbReference type="EMBL" id="SPHZ02000002">
    <property type="protein sequence ID" value="KAF0929713.1"/>
    <property type="molecule type" value="Genomic_DNA"/>
</dbReference>
<comment type="caution">
    <text evidence="2">The sequence shown here is derived from an EMBL/GenBank/DDBJ whole genome shotgun (WGS) entry which is preliminary data.</text>
</comment>
<feature type="compositionally biased region" description="Basic and acidic residues" evidence="1">
    <location>
        <begin position="104"/>
        <end position="115"/>
    </location>
</feature>
<organism evidence="2 3">
    <name type="scientific">Oryza meyeriana var. granulata</name>
    <dbReference type="NCBI Taxonomy" id="110450"/>
    <lineage>
        <taxon>Eukaryota</taxon>
        <taxon>Viridiplantae</taxon>
        <taxon>Streptophyta</taxon>
        <taxon>Embryophyta</taxon>
        <taxon>Tracheophyta</taxon>
        <taxon>Spermatophyta</taxon>
        <taxon>Magnoliopsida</taxon>
        <taxon>Liliopsida</taxon>
        <taxon>Poales</taxon>
        <taxon>Poaceae</taxon>
        <taxon>BOP clade</taxon>
        <taxon>Oryzoideae</taxon>
        <taxon>Oryzeae</taxon>
        <taxon>Oryzinae</taxon>
        <taxon>Oryza</taxon>
        <taxon>Oryza meyeriana</taxon>
    </lineage>
</organism>
<evidence type="ECO:0000256" key="1">
    <source>
        <dbReference type="SAM" id="MobiDB-lite"/>
    </source>
</evidence>
<evidence type="ECO:0000313" key="3">
    <source>
        <dbReference type="Proteomes" id="UP000479710"/>
    </source>
</evidence>